<evidence type="ECO:0000313" key="2">
    <source>
        <dbReference type="EMBL" id="CBX90543.1"/>
    </source>
</evidence>
<accession>E4ZGX3</accession>
<dbReference type="InParanoid" id="E4ZGX3"/>
<protein>
    <submittedName>
        <fullName evidence="2">Uncharacterized protein</fullName>
    </submittedName>
</protein>
<evidence type="ECO:0000256" key="1">
    <source>
        <dbReference type="SAM" id="MobiDB-lite"/>
    </source>
</evidence>
<dbReference type="EMBL" id="FP929064">
    <property type="protein sequence ID" value="CBX90543.1"/>
    <property type="molecule type" value="Genomic_DNA"/>
</dbReference>
<organism evidence="2 3">
    <name type="scientific">Leptosphaeria maculans (strain JN3 / isolate v23.1.3 / race Av1-4-5-6-7-8)</name>
    <name type="common">Blackleg fungus</name>
    <name type="synonym">Phoma lingam</name>
    <dbReference type="NCBI Taxonomy" id="985895"/>
    <lineage>
        <taxon>Eukaryota</taxon>
        <taxon>Fungi</taxon>
        <taxon>Dikarya</taxon>
        <taxon>Ascomycota</taxon>
        <taxon>Pezizomycotina</taxon>
        <taxon>Dothideomycetes</taxon>
        <taxon>Pleosporomycetidae</taxon>
        <taxon>Pleosporales</taxon>
        <taxon>Pleosporineae</taxon>
        <taxon>Leptosphaeriaceae</taxon>
        <taxon>Plenodomus</taxon>
        <taxon>Plenodomus lingam/Leptosphaeria maculans species complex</taxon>
    </lineage>
</organism>
<dbReference type="HOGENOM" id="CLU_2812842_0_0_1"/>
<feature type="region of interest" description="Disordered" evidence="1">
    <location>
        <begin position="1"/>
        <end position="56"/>
    </location>
</feature>
<sequence length="67" mass="7314">MPITQHTHPPRYQPSGSSHKRNPPFYSSPESKVQSPDPALPKPPVAHLTARSEDTDGPARCMALITV</sequence>
<dbReference type="Proteomes" id="UP000002668">
    <property type="component" value="Genome"/>
</dbReference>
<keyword evidence="3" id="KW-1185">Reference proteome</keyword>
<reference evidence="3" key="1">
    <citation type="journal article" date="2011" name="Nat. Commun.">
        <title>Effector diversification within compartments of the Leptosphaeria maculans genome affected by Repeat-Induced Point mutations.</title>
        <authorList>
            <person name="Rouxel T."/>
            <person name="Grandaubert J."/>
            <person name="Hane J.K."/>
            <person name="Hoede C."/>
            <person name="van de Wouw A.P."/>
            <person name="Couloux A."/>
            <person name="Dominguez V."/>
            <person name="Anthouard V."/>
            <person name="Bally P."/>
            <person name="Bourras S."/>
            <person name="Cozijnsen A.J."/>
            <person name="Ciuffetti L.M."/>
            <person name="Degrave A."/>
            <person name="Dilmaghani A."/>
            <person name="Duret L."/>
            <person name="Fudal I."/>
            <person name="Goodwin S.B."/>
            <person name="Gout L."/>
            <person name="Glaser N."/>
            <person name="Linglin J."/>
            <person name="Kema G.H.J."/>
            <person name="Lapalu N."/>
            <person name="Lawrence C.B."/>
            <person name="May K."/>
            <person name="Meyer M."/>
            <person name="Ollivier B."/>
            <person name="Poulain J."/>
            <person name="Schoch C.L."/>
            <person name="Simon A."/>
            <person name="Spatafora J.W."/>
            <person name="Stachowiak A."/>
            <person name="Turgeon B.G."/>
            <person name="Tyler B.M."/>
            <person name="Vincent D."/>
            <person name="Weissenbach J."/>
            <person name="Amselem J."/>
            <person name="Quesneville H."/>
            <person name="Oliver R.P."/>
            <person name="Wincker P."/>
            <person name="Balesdent M.-H."/>
            <person name="Howlett B.J."/>
        </authorList>
    </citation>
    <scope>NUCLEOTIDE SEQUENCE [LARGE SCALE GENOMIC DNA]</scope>
    <source>
        <strain evidence="3">JN3 / isolate v23.1.3 / race Av1-4-5-6-7-8</strain>
    </source>
</reference>
<dbReference type="VEuPathDB" id="FungiDB:LEMA_P066690.1"/>
<proteinExistence type="predicted"/>
<dbReference type="AlphaFoldDB" id="E4ZGX3"/>
<name>E4ZGX3_LEPMJ</name>
<gene>
    <name evidence="2" type="ORF">LEMA_P066690.1</name>
</gene>
<evidence type="ECO:0000313" key="3">
    <source>
        <dbReference type="Proteomes" id="UP000002668"/>
    </source>
</evidence>